<protein>
    <submittedName>
        <fullName evidence="1">Uncharacterized protein</fullName>
    </submittedName>
</protein>
<name>A0ABD6RT36_CLOSG</name>
<accession>A0ABD6RT36</accession>
<dbReference type="EMBL" id="MWJJ01000001">
    <property type="protein sequence ID" value="OSB18931.1"/>
    <property type="molecule type" value="Genomic_DNA"/>
</dbReference>
<evidence type="ECO:0000313" key="1">
    <source>
        <dbReference type="EMBL" id="OSB18931.1"/>
    </source>
</evidence>
<reference evidence="1 2" key="1">
    <citation type="submission" date="2017-02" db="EMBL/GenBank/DDBJ databases">
        <title>Differentiating clades of botulinum-neurotoxin-producing Clostridia with a simple, multiplex PCR assay.</title>
        <authorList>
            <person name="Williamson C.H.D."/>
            <person name="Vazquez A."/>
            <person name="Hill K."/>
            <person name="Smith T.J."/>
            <person name="Nottingham R."/>
            <person name="Stone N.E."/>
            <person name="Sobek C.J."/>
            <person name="Cocking J.H."/>
            <person name="Fernandez R.A."/>
            <person name="Caballero P.A."/>
            <person name="Leiser O.P."/>
            <person name="Keim P."/>
            <person name="Sahl J.W."/>
        </authorList>
    </citation>
    <scope>NUCLEOTIDE SEQUENCE [LARGE SCALE GENOMIC DNA]</scope>
    <source>
        <strain evidence="1 2">CLS_DGF_0088_06</strain>
    </source>
</reference>
<dbReference type="RefSeq" id="WP_045515522.1">
    <property type="nucleotide sequence ID" value="NZ_JZJQ01000003.1"/>
</dbReference>
<organism evidence="1 2">
    <name type="scientific">Clostridium sporogenes</name>
    <dbReference type="NCBI Taxonomy" id="1509"/>
    <lineage>
        <taxon>Bacteria</taxon>
        <taxon>Bacillati</taxon>
        <taxon>Bacillota</taxon>
        <taxon>Clostridia</taxon>
        <taxon>Eubacteriales</taxon>
        <taxon>Clostridiaceae</taxon>
        <taxon>Clostridium</taxon>
    </lineage>
</organism>
<dbReference type="Proteomes" id="UP000193911">
    <property type="component" value="Unassembled WGS sequence"/>
</dbReference>
<proteinExistence type="predicted"/>
<sequence>MNLKKILFNGEQLSKLIDSFLETSSDVMKKVINKKIKELEINIEADNKEILSKSVERYMRIGQLR</sequence>
<evidence type="ECO:0000313" key="2">
    <source>
        <dbReference type="Proteomes" id="UP000193911"/>
    </source>
</evidence>
<gene>
    <name evidence="1" type="ORF">B2H94_07420</name>
</gene>
<comment type="caution">
    <text evidence="1">The sequence shown here is derived from an EMBL/GenBank/DDBJ whole genome shotgun (WGS) entry which is preliminary data.</text>
</comment>
<dbReference type="AlphaFoldDB" id="A0ABD6RT36"/>